<protein>
    <submittedName>
        <fullName evidence="1">Uncharacterized protein</fullName>
    </submittedName>
</protein>
<dbReference type="AlphaFoldDB" id="A0A1B8HBJ8"/>
<reference evidence="1 2" key="1">
    <citation type="submission" date="2016-06" db="EMBL/GenBank/DDBJ databases">
        <authorList>
            <person name="Kjaerup R.B."/>
            <person name="Dalgaard T.S."/>
            <person name="Juul-Madsen H.R."/>
        </authorList>
    </citation>
    <scope>NUCLEOTIDE SEQUENCE [LARGE SCALE GENOMIC DNA]</scope>
    <source>
        <strain evidence="1 2">GCSL-Mp3</strain>
    </source>
</reference>
<evidence type="ECO:0000313" key="2">
    <source>
        <dbReference type="Proteomes" id="UP000092247"/>
    </source>
</evidence>
<evidence type="ECO:0000313" key="1">
    <source>
        <dbReference type="EMBL" id="OBU06436.1"/>
    </source>
</evidence>
<organism evidence="1 2">
    <name type="scientific">Morganella psychrotolerans</name>
    <dbReference type="NCBI Taxonomy" id="368603"/>
    <lineage>
        <taxon>Bacteria</taxon>
        <taxon>Pseudomonadati</taxon>
        <taxon>Pseudomonadota</taxon>
        <taxon>Gammaproteobacteria</taxon>
        <taxon>Enterobacterales</taxon>
        <taxon>Morganellaceae</taxon>
        <taxon>Morganella</taxon>
    </lineage>
</organism>
<dbReference type="Proteomes" id="UP000092247">
    <property type="component" value="Unassembled WGS sequence"/>
</dbReference>
<proteinExistence type="predicted"/>
<gene>
    <name evidence="1" type="ORF">AYY17_20700</name>
</gene>
<sequence>MSTLLKDFVLMALPHREWSCEAVHFRVKLCPEPGKLGNKNHTYFILEDLYGFDTNEASLVIFTKILLLRFPHLPPNRVHILIHCRDMSKSLGTKVVRYDLLRDEERQVKLDKKPEDVSEKSGYVSMCAF</sequence>
<dbReference type="RefSeq" id="WP_067423972.1">
    <property type="nucleotide sequence ID" value="NZ_LZEX01000022.1"/>
</dbReference>
<comment type="caution">
    <text evidence="1">The sequence shown here is derived from an EMBL/GenBank/DDBJ whole genome shotgun (WGS) entry which is preliminary data.</text>
</comment>
<dbReference type="EMBL" id="LZEX01000022">
    <property type="protein sequence ID" value="OBU06436.1"/>
    <property type="molecule type" value="Genomic_DNA"/>
</dbReference>
<name>A0A1B8HBJ8_9GAMM</name>
<accession>A0A1B8HBJ8</accession>